<dbReference type="InterPro" id="IPR000719">
    <property type="entry name" value="Prot_kinase_dom"/>
</dbReference>
<keyword evidence="5" id="KW-1185">Reference proteome</keyword>
<dbReference type="PROSITE" id="PS00108">
    <property type="entry name" value="PROTEIN_KINASE_ST"/>
    <property type="match status" value="1"/>
</dbReference>
<evidence type="ECO:0000313" key="5">
    <source>
        <dbReference type="Proteomes" id="UP000179807"/>
    </source>
</evidence>
<evidence type="ECO:0000256" key="2">
    <source>
        <dbReference type="SAM" id="MobiDB-lite"/>
    </source>
</evidence>
<dbReference type="OrthoDB" id="272077at2759"/>
<dbReference type="InterPro" id="IPR011009">
    <property type="entry name" value="Kinase-like_dom_sf"/>
</dbReference>
<dbReference type="RefSeq" id="XP_068351516.1">
    <property type="nucleotide sequence ID" value="XM_068494611.1"/>
</dbReference>
<dbReference type="EMBL" id="MLAK01001060">
    <property type="protein sequence ID" value="OHS98379.1"/>
    <property type="molecule type" value="Genomic_DNA"/>
</dbReference>
<comment type="caution">
    <text evidence="4">The sequence shown here is derived from an EMBL/GenBank/DDBJ whole genome shotgun (WGS) entry which is preliminary data.</text>
</comment>
<dbReference type="InterPro" id="IPR006597">
    <property type="entry name" value="Sel1-like"/>
</dbReference>
<dbReference type="GO" id="GO:0004672">
    <property type="term" value="F:protein kinase activity"/>
    <property type="evidence" value="ECO:0007669"/>
    <property type="project" value="InterPro"/>
</dbReference>
<dbReference type="SMART" id="SM00671">
    <property type="entry name" value="SEL1"/>
    <property type="match status" value="6"/>
</dbReference>
<dbReference type="GeneID" id="94829315"/>
<dbReference type="PANTHER" id="PTHR11102">
    <property type="entry name" value="SEL-1-LIKE PROTEIN"/>
    <property type="match status" value="1"/>
</dbReference>
<proteinExistence type="inferred from homology"/>
<dbReference type="PROSITE" id="PS50011">
    <property type="entry name" value="PROTEIN_KINASE_DOM"/>
    <property type="match status" value="1"/>
</dbReference>
<accession>A0A1J4JLD5</accession>
<comment type="similarity">
    <text evidence="1">Belongs to the sel-1 family.</text>
</comment>
<feature type="compositionally biased region" description="Polar residues" evidence="2">
    <location>
        <begin position="307"/>
        <end position="329"/>
    </location>
</feature>
<sequence>MSKRVFKSDNYIIKNKIEPKGAIGNTAKCVEKSTNVLFALKTLKYKPISVDQTKKVLTALGNLECPLISKVVSFKKNHSTYQILYQYIGGIALSTYLNKSSGHKLSPTERLKVLYGTALATKKLHDAKMMHLDIKPANIIIRKNDKVPILTHSTLLSIFKIDPNSLRISPQEQDFMAPDVFESEYAPSVDIFSLGCLMAILITNKSRKSGALSNIENEEVKAFVNRCLNERAKLRPNINEFIDFILNKKNELLKDSEIDVASFDEFVSYIQNIQFIPYQEDQTQEEEEEEEEEEEIVVEEVEHKRNNSNQPASAHENSNNQKVQNNQLQSSSKKLDDDNSEDSDSDTPYQKRGGLQKVCSKFVQNLQNKFVNSQLSLVAQERALDNIFLEARRKEPIRQDEALMLYKNAADKGHTWSMTAYAMKCSKPEESKHYYAKAADNGNGDALNNLGCMKEMEEGIEEAGEFYRKSAETNNPCGQNNYGRYLEAVENDLEAAFQQYKASAIQNNKDGMANMARIIEFSISYVNETLLLFKENKCFSTTGNPELDQKNRNCIQRIYKEYSLDKACQLYLQSFNDMAKVNLGLLNIRSKQTKEGIAYLLQATYSNMNEATFNLAYVNASDETEYKKLCDKDFSPAINNYALINITSNPQKSAEMLKKAADLGNSFALNNYGVTLEEGVGCEKNVKGAFNKYLEAAEKGVPEAMYNLGRCYEKGIGVIDDKETAIKYYKKAVEMSKNKNLQAVRALRLLEEKL</sequence>
<dbReference type="VEuPathDB" id="TrichDB:TRFO_08978"/>
<dbReference type="CDD" id="cd00180">
    <property type="entry name" value="PKc"/>
    <property type="match status" value="1"/>
</dbReference>
<dbReference type="AlphaFoldDB" id="A0A1J4JLD5"/>
<evidence type="ECO:0000313" key="4">
    <source>
        <dbReference type="EMBL" id="OHS98379.1"/>
    </source>
</evidence>
<evidence type="ECO:0000259" key="3">
    <source>
        <dbReference type="PROSITE" id="PS50011"/>
    </source>
</evidence>
<reference evidence="4" key="1">
    <citation type="submission" date="2016-10" db="EMBL/GenBank/DDBJ databases">
        <authorList>
            <person name="Benchimol M."/>
            <person name="Almeida L.G."/>
            <person name="Vasconcelos A.T."/>
            <person name="Perreira-Neves A."/>
            <person name="Rosa I.A."/>
            <person name="Tasca T."/>
            <person name="Bogo M.R."/>
            <person name="de Souza W."/>
        </authorList>
    </citation>
    <scope>NUCLEOTIDE SEQUENCE [LARGE SCALE GENOMIC DNA]</scope>
    <source>
        <strain evidence="4">K</strain>
    </source>
</reference>
<organism evidence="4 5">
    <name type="scientific">Tritrichomonas foetus</name>
    <dbReference type="NCBI Taxonomy" id="1144522"/>
    <lineage>
        <taxon>Eukaryota</taxon>
        <taxon>Metamonada</taxon>
        <taxon>Parabasalia</taxon>
        <taxon>Tritrichomonadida</taxon>
        <taxon>Tritrichomonadidae</taxon>
        <taxon>Tritrichomonas</taxon>
    </lineage>
</organism>
<dbReference type="PANTHER" id="PTHR11102:SF160">
    <property type="entry name" value="ERAD-ASSOCIATED E3 UBIQUITIN-PROTEIN LIGASE COMPONENT HRD3"/>
    <property type="match status" value="1"/>
</dbReference>
<dbReference type="SMART" id="SM00220">
    <property type="entry name" value="S_TKc"/>
    <property type="match status" value="1"/>
</dbReference>
<dbReference type="Pfam" id="PF00069">
    <property type="entry name" value="Pkinase"/>
    <property type="match status" value="1"/>
</dbReference>
<dbReference type="SUPFAM" id="SSF56112">
    <property type="entry name" value="Protein kinase-like (PK-like)"/>
    <property type="match status" value="1"/>
</dbReference>
<dbReference type="InterPro" id="IPR011990">
    <property type="entry name" value="TPR-like_helical_dom_sf"/>
</dbReference>
<dbReference type="Pfam" id="PF08238">
    <property type="entry name" value="Sel1"/>
    <property type="match status" value="5"/>
</dbReference>
<dbReference type="InterPro" id="IPR050767">
    <property type="entry name" value="Sel1_AlgK"/>
</dbReference>
<protein>
    <recommendedName>
        <fullName evidence="3">Protein kinase domain-containing protein</fullName>
    </recommendedName>
</protein>
<name>A0A1J4JLD5_9EUKA</name>
<dbReference type="Proteomes" id="UP000179807">
    <property type="component" value="Unassembled WGS sequence"/>
</dbReference>
<dbReference type="Gene3D" id="1.25.40.10">
    <property type="entry name" value="Tetratricopeptide repeat domain"/>
    <property type="match status" value="2"/>
</dbReference>
<dbReference type="InterPro" id="IPR008271">
    <property type="entry name" value="Ser/Thr_kinase_AS"/>
</dbReference>
<feature type="region of interest" description="Disordered" evidence="2">
    <location>
        <begin position="280"/>
        <end position="352"/>
    </location>
</feature>
<gene>
    <name evidence="4" type="ORF">TRFO_08978</name>
</gene>
<evidence type="ECO:0000256" key="1">
    <source>
        <dbReference type="ARBA" id="ARBA00038101"/>
    </source>
</evidence>
<dbReference type="GO" id="GO:0005524">
    <property type="term" value="F:ATP binding"/>
    <property type="evidence" value="ECO:0007669"/>
    <property type="project" value="InterPro"/>
</dbReference>
<dbReference type="SUPFAM" id="SSF81901">
    <property type="entry name" value="HCP-like"/>
    <property type="match status" value="2"/>
</dbReference>
<feature type="domain" description="Protein kinase" evidence="3">
    <location>
        <begin position="12"/>
        <end position="253"/>
    </location>
</feature>
<dbReference type="Gene3D" id="1.10.510.10">
    <property type="entry name" value="Transferase(Phosphotransferase) domain 1"/>
    <property type="match status" value="1"/>
</dbReference>
<feature type="compositionally biased region" description="Acidic residues" evidence="2">
    <location>
        <begin position="282"/>
        <end position="299"/>
    </location>
</feature>